<protein>
    <submittedName>
        <fullName evidence="1">Uncharacterized protein</fullName>
    </submittedName>
</protein>
<name>A0A9J6CG92_POLVA</name>
<keyword evidence="2" id="KW-1185">Reference proteome</keyword>
<dbReference type="AlphaFoldDB" id="A0A9J6CG92"/>
<sequence>MFEVHEVDDGQVAFTTVSDDLRTFMKYLENSNYSTIIYALNNRSKLINNDNEIKKSSSLNHLHDISGYCDVISTELSNFYNKNIIFWPCPKMKFYCFKFIRICLLNMNSIVISKYLRSLSKRKRQMPKMSQTMSWAKEQMRCIFVIVKKSQEDEKKLYLTQAKSIQNKYSLNFDSGKSSQTKFN</sequence>
<dbReference type="Proteomes" id="UP001107558">
    <property type="component" value="Chromosome 1"/>
</dbReference>
<proteinExistence type="predicted"/>
<dbReference type="EMBL" id="JADBJN010000001">
    <property type="protein sequence ID" value="KAG5680911.1"/>
    <property type="molecule type" value="Genomic_DNA"/>
</dbReference>
<accession>A0A9J6CG92</accession>
<organism evidence="1 2">
    <name type="scientific">Polypedilum vanderplanki</name>
    <name type="common">Sleeping chironomid midge</name>
    <dbReference type="NCBI Taxonomy" id="319348"/>
    <lineage>
        <taxon>Eukaryota</taxon>
        <taxon>Metazoa</taxon>
        <taxon>Ecdysozoa</taxon>
        <taxon>Arthropoda</taxon>
        <taxon>Hexapoda</taxon>
        <taxon>Insecta</taxon>
        <taxon>Pterygota</taxon>
        <taxon>Neoptera</taxon>
        <taxon>Endopterygota</taxon>
        <taxon>Diptera</taxon>
        <taxon>Nematocera</taxon>
        <taxon>Chironomoidea</taxon>
        <taxon>Chironomidae</taxon>
        <taxon>Chironominae</taxon>
        <taxon>Polypedilum</taxon>
        <taxon>Polypedilum</taxon>
    </lineage>
</organism>
<reference evidence="1" key="1">
    <citation type="submission" date="2021-03" db="EMBL/GenBank/DDBJ databases">
        <title>Chromosome level genome of the anhydrobiotic midge Polypedilum vanderplanki.</title>
        <authorList>
            <person name="Yoshida Y."/>
            <person name="Kikawada T."/>
            <person name="Gusev O."/>
        </authorList>
    </citation>
    <scope>NUCLEOTIDE SEQUENCE</scope>
    <source>
        <strain evidence="1">NIAS01</strain>
        <tissue evidence="1">Whole body or cell culture</tissue>
    </source>
</reference>
<evidence type="ECO:0000313" key="1">
    <source>
        <dbReference type="EMBL" id="KAG5680911.1"/>
    </source>
</evidence>
<evidence type="ECO:0000313" key="2">
    <source>
        <dbReference type="Proteomes" id="UP001107558"/>
    </source>
</evidence>
<gene>
    <name evidence="1" type="ORF">PVAND_010389</name>
</gene>
<comment type="caution">
    <text evidence="1">The sequence shown here is derived from an EMBL/GenBank/DDBJ whole genome shotgun (WGS) entry which is preliminary data.</text>
</comment>